<feature type="compositionally biased region" description="Acidic residues" evidence="1">
    <location>
        <begin position="48"/>
        <end position="84"/>
    </location>
</feature>
<accession>A0A218ML56</accession>
<reference evidence="2" key="1">
    <citation type="submission" date="2016-10" db="EMBL/GenBank/DDBJ databases">
        <authorList>
            <person name="Varghese N."/>
        </authorList>
    </citation>
    <scope>NUCLEOTIDE SEQUENCE</scope>
</reference>
<protein>
    <submittedName>
        <fullName evidence="2">Uncharacterized protein</fullName>
    </submittedName>
</protein>
<name>A0A218ML56_9VIRU</name>
<organism evidence="2">
    <name type="scientific">uncultured virus</name>
    <dbReference type="NCBI Taxonomy" id="340016"/>
    <lineage>
        <taxon>Viruses</taxon>
        <taxon>environmental samples</taxon>
    </lineage>
</organism>
<feature type="region of interest" description="Disordered" evidence="1">
    <location>
        <begin position="45"/>
        <end position="84"/>
    </location>
</feature>
<reference evidence="2" key="2">
    <citation type="journal article" date="2017" name="Nat. Commun.">
        <title>Single-virus genomics reveals hidden cosmopolitan and abundant viruses.</title>
        <authorList>
            <person name="Martinez-Hernandez F."/>
            <person name="Fornas O."/>
            <person name="Lluesma Gomez M."/>
            <person name="Bolduc B."/>
            <person name="de la Cruz Pena M.J."/>
            <person name="Martinez J.M."/>
            <person name="Anton J."/>
            <person name="Gasol J.M."/>
            <person name="Rosselli R."/>
            <person name="Rodriguez-Valera F."/>
            <person name="Sullivan M.B."/>
            <person name="Acinas S.G."/>
            <person name="Martinez-Garcia M."/>
        </authorList>
    </citation>
    <scope>NUCLEOTIDE SEQUENCE</scope>
</reference>
<proteinExistence type="predicted"/>
<evidence type="ECO:0000313" key="2">
    <source>
        <dbReference type="EMBL" id="ASF00025.1"/>
    </source>
</evidence>
<evidence type="ECO:0000256" key="1">
    <source>
        <dbReference type="SAM" id="MobiDB-lite"/>
    </source>
</evidence>
<dbReference type="EMBL" id="KY052811">
    <property type="protein sequence ID" value="ASF00025.1"/>
    <property type="molecule type" value="Genomic_DNA"/>
</dbReference>
<sequence length="368" mass="41727">MAKNILKEAIADAKAVREVALANAKAALEEAFTPKLQSMLSAKLSETLNEEEEDIKEEEELDEMVDMDEEDTIDEADTDEKDTVDEMAMYDEDDVEENLDEEIDLEEILSELELDEDDSEDTMEEALDKVGEEDDDINNDGKSDKTDEYLANRRKAVSKAMKKESTEDFDLDVLLEEINNLGEGHCAEGMYMTKEGHCMEMKMYDEGHCAEGMYMTKEGHCMEMKMNEVEEEEVKEAVNPLADELEETKAALETVRTELNEVNLLNSKLLYVNRIFKANNLNEAQKLRVVETLDNASNVKEAKLIYETIKDTFTISKENKTTPKKSIRENFGMASKAAGTSTAPKKPILNESNDMMTRMQKLANIKIN</sequence>